<dbReference type="PANTHER" id="PTHR33320">
    <property type="entry name" value="METHIONYL-TRNA SYNTHETASE"/>
    <property type="match status" value="1"/>
</dbReference>
<organism evidence="1">
    <name type="scientific">Picea sitchensis</name>
    <name type="common">Sitka spruce</name>
    <name type="synonym">Pinus sitchensis</name>
    <dbReference type="NCBI Taxonomy" id="3332"/>
    <lineage>
        <taxon>Eukaryota</taxon>
        <taxon>Viridiplantae</taxon>
        <taxon>Streptophyta</taxon>
        <taxon>Embryophyta</taxon>
        <taxon>Tracheophyta</taxon>
        <taxon>Spermatophyta</taxon>
        <taxon>Pinopsida</taxon>
        <taxon>Pinidae</taxon>
        <taxon>Conifers I</taxon>
        <taxon>Pinales</taxon>
        <taxon>Pinaceae</taxon>
        <taxon>Picea</taxon>
    </lineage>
</organism>
<dbReference type="EMBL" id="EF083340">
    <property type="protein sequence ID" value="ABK22689.1"/>
    <property type="molecule type" value="mRNA"/>
</dbReference>
<sequence>MCLVCTCDEKRKILNTQVAPGACPHCGGAIAASDVQSEWRFCFVPVFFKKRRTHTCTRCGKNLVIPH</sequence>
<dbReference type="AlphaFoldDB" id="A9NPX8"/>
<dbReference type="PANTHER" id="PTHR33320:SF30">
    <property type="entry name" value="OS04G0606200 PROTEIN"/>
    <property type="match status" value="1"/>
</dbReference>
<evidence type="ECO:0000313" key="1">
    <source>
        <dbReference type="EMBL" id="ABK22689.1"/>
    </source>
</evidence>
<proteinExistence type="evidence at transcript level"/>
<reference evidence="1" key="1">
    <citation type="journal article" date="2008" name="BMC Genomics">
        <title>A conifer genomics resource of 200,000 spruce (Picea spp.) ESTs and 6,464 high-quality, sequence-finished full-length cDNAs for Sitka spruce (Picea sitchensis).</title>
        <authorList>
            <person name="Ralph S.G."/>
            <person name="Chun H.J."/>
            <person name="Kolosova N."/>
            <person name="Cooper D."/>
            <person name="Oddy C."/>
            <person name="Ritland C.E."/>
            <person name="Kirkpatrick R."/>
            <person name="Moore R."/>
            <person name="Barber S."/>
            <person name="Holt R.A."/>
            <person name="Jones S.J."/>
            <person name="Marra M.A."/>
            <person name="Douglas C.J."/>
            <person name="Ritland K."/>
            <person name="Bohlmann J."/>
        </authorList>
    </citation>
    <scope>NUCLEOTIDE SEQUENCE</scope>
    <source>
        <tissue evidence="1">Bark</tissue>
    </source>
</reference>
<evidence type="ECO:0008006" key="2">
    <source>
        <dbReference type="Google" id="ProtNLM"/>
    </source>
</evidence>
<name>A9NPX8_PICSI</name>
<accession>A9NPX8</accession>
<protein>
    <recommendedName>
        <fullName evidence="2">Zinc-ribbon 15 domain-containing protein</fullName>
    </recommendedName>
</protein>